<keyword evidence="2" id="KW-0645">Protease</keyword>
<dbReference type="PANTHER" id="PTHR47967">
    <property type="entry name" value="OS07G0603500 PROTEIN-RELATED"/>
    <property type="match status" value="1"/>
</dbReference>
<dbReference type="Pfam" id="PF14543">
    <property type="entry name" value="TAXi_N"/>
    <property type="match status" value="1"/>
</dbReference>
<evidence type="ECO:0000256" key="3">
    <source>
        <dbReference type="ARBA" id="ARBA00022750"/>
    </source>
</evidence>
<dbReference type="SUPFAM" id="SSF50630">
    <property type="entry name" value="Acid proteases"/>
    <property type="match status" value="1"/>
</dbReference>
<keyword evidence="9" id="KW-1185">Reference proteome</keyword>
<dbReference type="GO" id="GO:0005576">
    <property type="term" value="C:extracellular region"/>
    <property type="evidence" value="ECO:0007669"/>
    <property type="project" value="TreeGrafter"/>
</dbReference>
<reference evidence="8" key="1">
    <citation type="submission" date="2022-12" db="EMBL/GenBank/DDBJ databases">
        <title>Draft genome assemblies for two species of Escallonia (Escalloniales).</title>
        <authorList>
            <person name="Chanderbali A."/>
            <person name="Dervinis C."/>
            <person name="Anghel I."/>
            <person name="Soltis D."/>
            <person name="Soltis P."/>
            <person name="Zapata F."/>
        </authorList>
    </citation>
    <scope>NUCLEOTIDE SEQUENCE</scope>
    <source>
        <strain evidence="8">UCBG64.0493</strain>
        <tissue evidence="8">Leaf</tissue>
    </source>
</reference>
<evidence type="ECO:0000256" key="5">
    <source>
        <dbReference type="ARBA" id="ARBA00023180"/>
    </source>
</evidence>
<dbReference type="InterPro" id="IPR021109">
    <property type="entry name" value="Peptidase_aspartic_dom_sf"/>
</dbReference>
<evidence type="ECO:0000256" key="1">
    <source>
        <dbReference type="ARBA" id="ARBA00007447"/>
    </source>
</evidence>
<organism evidence="8 9">
    <name type="scientific">Escallonia herrerae</name>
    <dbReference type="NCBI Taxonomy" id="1293975"/>
    <lineage>
        <taxon>Eukaryota</taxon>
        <taxon>Viridiplantae</taxon>
        <taxon>Streptophyta</taxon>
        <taxon>Embryophyta</taxon>
        <taxon>Tracheophyta</taxon>
        <taxon>Spermatophyta</taxon>
        <taxon>Magnoliopsida</taxon>
        <taxon>eudicotyledons</taxon>
        <taxon>Gunneridae</taxon>
        <taxon>Pentapetalae</taxon>
        <taxon>asterids</taxon>
        <taxon>campanulids</taxon>
        <taxon>Escalloniales</taxon>
        <taxon>Escalloniaceae</taxon>
        <taxon>Escallonia</taxon>
    </lineage>
</organism>
<dbReference type="Gene3D" id="2.40.70.10">
    <property type="entry name" value="Acid Proteases"/>
    <property type="match status" value="2"/>
</dbReference>
<dbReference type="AlphaFoldDB" id="A0AA89AYF9"/>
<dbReference type="Pfam" id="PF14541">
    <property type="entry name" value="TAXi_C"/>
    <property type="match status" value="1"/>
</dbReference>
<gene>
    <name evidence="8" type="ORF">RJ639_003058</name>
</gene>
<name>A0AA89AYF9_9ASTE</name>
<feature type="signal peptide" evidence="6">
    <location>
        <begin position="1"/>
        <end position="30"/>
    </location>
</feature>
<dbReference type="PANTHER" id="PTHR47967:SF14">
    <property type="entry name" value="EUKARYOTIC ASPARTYL PROTEASE FAMILY PROTEIN"/>
    <property type="match status" value="1"/>
</dbReference>
<dbReference type="GO" id="GO:0006508">
    <property type="term" value="P:proteolysis"/>
    <property type="evidence" value="ECO:0007669"/>
    <property type="project" value="UniProtKB-KW"/>
</dbReference>
<protein>
    <recommendedName>
        <fullName evidence="7">Peptidase A1 domain-containing protein</fullName>
    </recommendedName>
</protein>
<keyword evidence="6" id="KW-0732">Signal</keyword>
<comment type="similarity">
    <text evidence="1">Belongs to the peptidase A1 family.</text>
</comment>
<sequence length="444" mass="48855">MEPASQSVYHAKLFLLILAFLLSTNITSSAATSPRGFVTKLIHHDSILSPFYNASATIADRSTRARERSDARLSYLKAATVSETPDGVRGIMVAGDGAFLVSMHIGNPHVRQFMLLDTGSVLTWVHCFPCIGCVTTTTIYDPSRSSTYYPLPCNHDPYCAANCDEDKNECTFRAVYADGASTSGNFATESLMFYIENEAQSYASNILFGCAHVVNEPYSDISGVMGLGYGGISLANQIGSKFSYCIGSILDPNYVHNRLVLGDGAVLLGDSTPIDLYNDHYYLTLEGISVDNELLSINPRVFRRSPSGTGGVLIDSGAEWIYLIHGAYVKLRYKVELILGSYLMQTIIPNNPSWLCYLGSVSRDLRDFPRVTFHFHGADLELGITSMFQDVSDTTLCMTVEKANGNSPRDASIIGMFAQQHHNIGYDISRRKLYIHQTNCQLVN</sequence>
<proteinExistence type="inferred from homology"/>
<keyword evidence="3" id="KW-0064">Aspartyl protease</keyword>
<dbReference type="FunFam" id="2.40.70.10:FF:000033">
    <property type="entry name" value="Aspartyl protease family protein"/>
    <property type="match status" value="1"/>
</dbReference>
<feature type="domain" description="Peptidase A1" evidence="7">
    <location>
        <begin position="99"/>
        <end position="436"/>
    </location>
</feature>
<dbReference type="EMBL" id="JAVXUP010000829">
    <property type="protein sequence ID" value="KAK3020160.1"/>
    <property type="molecule type" value="Genomic_DNA"/>
</dbReference>
<dbReference type="InterPro" id="IPR032799">
    <property type="entry name" value="TAXi_C"/>
</dbReference>
<dbReference type="InterPro" id="IPR034161">
    <property type="entry name" value="Pepsin-like_plant"/>
</dbReference>
<comment type="caution">
    <text evidence="8">The sequence shown here is derived from an EMBL/GenBank/DDBJ whole genome shotgun (WGS) entry which is preliminary data.</text>
</comment>
<evidence type="ECO:0000256" key="2">
    <source>
        <dbReference type="ARBA" id="ARBA00022670"/>
    </source>
</evidence>
<evidence type="ECO:0000313" key="8">
    <source>
        <dbReference type="EMBL" id="KAK3020160.1"/>
    </source>
</evidence>
<evidence type="ECO:0000256" key="6">
    <source>
        <dbReference type="SAM" id="SignalP"/>
    </source>
</evidence>
<dbReference type="InterPro" id="IPR051708">
    <property type="entry name" value="Plant_Aspart_Prot_A1"/>
</dbReference>
<dbReference type="CDD" id="cd05476">
    <property type="entry name" value="pepsin_A_like_plant"/>
    <property type="match status" value="1"/>
</dbReference>
<accession>A0AA89AYF9</accession>
<dbReference type="Proteomes" id="UP001188597">
    <property type="component" value="Unassembled WGS sequence"/>
</dbReference>
<evidence type="ECO:0000313" key="9">
    <source>
        <dbReference type="Proteomes" id="UP001188597"/>
    </source>
</evidence>
<dbReference type="InterPro" id="IPR032861">
    <property type="entry name" value="TAXi_N"/>
</dbReference>
<dbReference type="PROSITE" id="PS51767">
    <property type="entry name" value="PEPTIDASE_A1"/>
    <property type="match status" value="1"/>
</dbReference>
<dbReference type="GO" id="GO:0004190">
    <property type="term" value="F:aspartic-type endopeptidase activity"/>
    <property type="evidence" value="ECO:0007669"/>
    <property type="project" value="UniProtKB-KW"/>
</dbReference>
<feature type="chain" id="PRO_5041725973" description="Peptidase A1 domain-containing protein" evidence="6">
    <location>
        <begin position="31"/>
        <end position="444"/>
    </location>
</feature>
<evidence type="ECO:0000256" key="4">
    <source>
        <dbReference type="ARBA" id="ARBA00022801"/>
    </source>
</evidence>
<keyword evidence="4" id="KW-0378">Hydrolase</keyword>
<evidence type="ECO:0000259" key="7">
    <source>
        <dbReference type="PROSITE" id="PS51767"/>
    </source>
</evidence>
<dbReference type="InterPro" id="IPR033121">
    <property type="entry name" value="PEPTIDASE_A1"/>
</dbReference>
<keyword evidence="5" id="KW-0325">Glycoprotein</keyword>